<evidence type="ECO:0008006" key="3">
    <source>
        <dbReference type="Google" id="ProtNLM"/>
    </source>
</evidence>
<organism evidence="1 2">
    <name type="scientific">Methanosarcina baikalica</name>
    <dbReference type="NCBI Taxonomy" id="3073890"/>
    <lineage>
        <taxon>Archaea</taxon>
        <taxon>Methanobacteriati</taxon>
        <taxon>Methanobacteriota</taxon>
        <taxon>Stenosarchaea group</taxon>
        <taxon>Methanomicrobia</taxon>
        <taxon>Methanosarcinales</taxon>
        <taxon>Methanosarcinaceae</taxon>
        <taxon>Methanosarcina</taxon>
    </lineage>
</organism>
<dbReference type="EMBL" id="JAVKPK010000032">
    <property type="protein sequence ID" value="MDR7665944.1"/>
    <property type="molecule type" value="Genomic_DNA"/>
</dbReference>
<comment type="caution">
    <text evidence="1">The sequence shown here is derived from an EMBL/GenBank/DDBJ whole genome shotgun (WGS) entry which is preliminary data.</text>
</comment>
<dbReference type="Gene3D" id="3.40.50.300">
    <property type="entry name" value="P-loop containing nucleotide triphosphate hydrolases"/>
    <property type="match status" value="1"/>
</dbReference>
<name>A0ABU2D1T5_9EURY</name>
<proteinExistence type="predicted"/>
<gene>
    <name evidence="1" type="ORF">RG963_09195</name>
</gene>
<accession>A0ABU2D1T5</accession>
<sequence>MKDICLDKMNLKIADITIFLTSEISDLKFEIIEPYKQFTVDQCEPDITLTLSYKDKLDYPFESKIFDSNGIWALYSYHGKKALMIDSNYPPYIVILNNDYKCGHIYIQKGLNFPVGYPLDEILIINLLSLGYGIVLHACGICDRGRGIIFAGNSGSGKSTLAQIWSNIEGVTVLSDDRIIIRNIDGCFWMYGTPWNGDPDACSSMKIPLHNIFFIKHGDKNTLHKCTNIEAACFLLEKSFITRWDRSGTQFSLKFIEELIQEIPYRELSFVPDEKVVEFLRNHDRL</sequence>
<protein>
    <recommendedName>
        <fullName evidence="3">HPr kinase/phosphorylase</fullName>
    </recommendedName>
</protein>
<keyword evidence="2" id="KW-1185">Reference proteome</keyword>
<dbReference type="SUPFAM" id="SSF53795">
    <property type="entry name" value="PEP carboxykinase-like"/>
    <property type="match status" value="1"/>
</dbReference>
<dbReference type="InterPro" id="IPR027417">
    <property type="entry name" value="P-loop_NTPase"/>
</dbReference>
<dbReference type="RefSeq" id="WP_310575970.1">
    <property type="nucleotide sequence ID" value="NZ_JAVKPK010000032.1"/>
</dbReference>
<reference evidence="2" key="1">
    <citation type="submission" date="2023-07" db="EMBL/GenBank/DDBJ databases">
        <title>Whole-genome sequencing of a new Methanosarcina sp. Z-7115.</title>
        <authorList>
            <person name="Zhilina T.N."/>
            <person name="Merkel A.Y."/>
        </authorList>
    </citation>
    <scope>NUCLEOTIDE SEQUENCE [LARGE SCALE GENOMIC DNA]</scope>
    <source>
        <strain evidence="2">Z-7115</strain>
    </source>
</reference>
<evidence type="ECO:0000313" key="1">
    <source>
        <dbReference type="EMBL" id="MDR7665944.1"/>
    </source>
</evidence>
<evidence type="ECO:0000313" key="2">
    <source>
        <dbReference type="Proteomes" id="UP001246244"/>
    </source>
</evidence>
<dbReference type="Proteomes" id="UP001246244">
    <property type="component" value="Unassembled WGS sequence"/>
</dbReference>